<sequence length="115" mass="12851">MFVVYASFTHPPNTTYAPNLPTHRSKENSETRVVARWALLKIALDCLQLLTTIVQPAAQGWNIDPSGRRSEARGYGAYLAVLYSTVAALGLNLALCVWVAWCFKEQKFPAVWPIK</sequence>
<name>A0A2J7ZUH7_9CHLO</name>
<gene>
    <name evidence="2" type="ORF">TSOC_009961</name>
</gene>
<dbReference type="Proteomes" id="UP000236333">
    <property type="component" value="Unassembled WGS sequence"/>
</dbReference>
<dbReference type="PANTHER" id="PTHR31600">
    <property type="entry name" value="TINY MACROCYSTS PROTEIN B-RELATED"/>
    <property type="match status" value="1"/>
</dbReference>
<feature type="transmembrane region" description="Helical" evidence="1">
    <location>
        <begin position="77"/>
        <end position="101"/>
    </location>
</feature>
<keyword evidence="1" id="KW-0472">Membrane</keyword>
<accession>A0A2J7ZUH7</accession>
<dbReference type="OrthoDB" id="548149at2759"/>
<protein>
    <submittedName>
        <fullName evidence="2">Uncharacterized protein</fullName>
    </submittedName>
</protein>
<keyword evidence="1" id="KW-1133">Transmembrane helix</keyword>
<dbReference type="InterPro" id="IPR052994">
    <property type="entry name" value="Tiny_macrocysts_regulators"/>
</dbReference>
<feature type="non-terminal residue" evidence="2">
    <location>
        <position position="115"/>
    </location>
</feature>
<evidence type="ECO:0000256" key="1">
    <source>
        <dbReference type="SAM" id="Phobius"/>
    </source>
</evidence>
<evidence type="ECO:0000313" key="3">
    <source>
        <dbReference type="Proteomes" id="UP000236333"/>
    </source>
</evidence>
<comment type="caution">
    <text evidence="2">The sequence shown here is derived from an EMBL/GenBank/DDBJ whole genome shotgun (WGS) entry which is preliminary data.</text>
</comment>
<keyword evidence="3" id="KW-1185">Reference proteome</keyword>
<dbReference type="PANTHER" id="PTHR31600:SF2">
    <property type="entry name" value="GAMETE ENRICHED GENE 10 PROTEIN-RELATED"/>
    <property type="match status" value="1"/>
</dbReference>
<reference evidence="2 3" key="1">
    <citation type="journal article" date="2017" name="Mol. Biol. Evol.">
        <title>The 4-celled Tetrabaena socialis nuclear genome reveals the essential components for genetic control of cell number at the origin of multicellularity in the volvocine lineage.</title>
        <authorList>
            <person name="Featherston J."/>
            <person name="Arakaki Y."/>
            <person name="Hanschen E.R."/>
            <person name="Ferris P.J."/>
            <person name="Michod R.E."/>
            <person name="Olson B.J.S.C."/>
            <person name="Nozaki H."/>
            <person name="Durand P.M."/>
        </authorList>
    </citation>
    <scope>NUCLEOTIDE SEQUENCE [LARGE SCALE GENOMIC DNA]</scope>
    <source>
        <strain evidence="2 3">NIES-571</strain>
    </source>
</reference>
<proteinExistence type="predicted"/>
<organism evidence="2 3">
    <name type="scientific">Tetrabaena socialis</name>
    <dbReference type="NCBI Taxonomy" id="47790"/>
    <lineage>
        <taxon>Eukaryota</taxon>
        <taxon>Viridiplantae</taxon>
        <taxon>Chlorophyta</taxon>
        <taxon>core chlorophytes</taxon>
        <taxon>Chlorophyceae</taxon>
        <taxon>CS clade</taxon>
        <taxon>Chlamydomonadales</taxon>
        <taxon>Tetrabaenaceae</taxon>
        <taxon>Tetrabaena</taxon>
    </lineage>
</organism>
<dbReference type="AlphaFoldDB" id="A0A2J7ZUH7"/>
<evidence type="ECO:0000313" key="2">
    <source>
        <dbReference type="EMBL" id="PNH03924.1"/>
    </source>
</evidence>
<keyword evidence="1" id="KW-0812">Transmembrane</keyword>
<dbReference type="EMBL" id="PGGS01000445">
    <property type="protein sequence ID" value="PNH03924.1"/>
    <property type="molecule type" value="Genomic_DNA"/>
</dbReference>